<dbReference type="Proteomes" id="UP000070544">
    <property type="component" value="Unassembled WGS sequence"/>
</dbReference>
<feature type="region of interest" description="Disordered" evidence="4">
    <location>
        <begin position="9"/>
        <end position="30"/>
    </location>
</feature>
<dbReference type="SUPFAM" id="SSF48403">
    <property type="entry name" value="Ankyrin repeat"/>
    <property type="match status" value="1"/>
</dbReference>
<sequence length="334" mass="36975">MPPRYVRRRLSGSTSSPCANPSKLTEEQPSQPFPLLRLSPEILLRISTFWCEHPLGLPTESLNRQLYTVLSDPVAIAQRTLRRFKTVQIGFEYEVLRAESNGDFRATTILLDKGASVHKPPRRELTLSALLSMFLLHDHWILDTPLSRACRYRASKAVKYLLERGADVDGLNFQGVSPIGYASLKGNWEILELLLSLGAQTTQSCLQNAVQAQRVQHVELILEHTSSEILATWEGLGDTHFLLIACQRENIDIVRLLLKYNVPVDSGSTSNNDDDDPINATGLIIACDKGNDSLARLLIEHGADVNVNNGVKNGMTPILAACWDEGRGIGSLVD</sequence>
<dbReference type="PANTHER" id="PTHR24198:SF165">
    <property type="entry name" value="ANKYRIN REPEAT-CONTAINING PROTEIN-RELATED"/>
    <property type="match status" value="1"/>
</dbReference>
<dbReference type="SMART" id="SM00248">
    <property type="entry name" value="ANK"/>
    <property type="match status" value="4"/>
</dbReference>
<evidence type="ECO:0000256" key="3">
    <source>
        <dbReference type="PROSITE-ProRule" id="PRU00023"/>
    </source>
</evidence>
<reference evidence="5 6" key="1">
    <citation type="journal article" date="2015" name="Genome Biol. Evol.">
        <title>Phylogenomic analyses indicate that early fungi evolved digesting cell walls of algal ancestors of land plants.</title>
        <authorList>
            <person name="Chang Y."/>
            <person name="Wang S."/>
            <person name="Sekimoto S."/>
            <person name="Aerts A.L."/>
            <person name="Choi C."/>
            <person name="Clum A."/>
            <person name="LaButti K.M."/>
            <person name="Lindquist E.A."/>
            <person name="Yee Ngan C."/>
            <person name="Ohm R.A."/>
            <person name="Salamov A.A."/>
            <person name="Grigoriev I.V."/>
            <person name="Spatafora J.W."/>
            <person name="Berbee M.L."/>
        </authorList>
    </citation>
    <scope>NUCLEOTIDE SEQUENCE [LARGE SCALE GENOMIC DNA]</scope>
    <source>
        <strain evidence="5 6">JEL478</strain>
    </source>
</reference>
<dbReference type="AlphaFoldDB" id="A0A139A1Y8"/>
<dbReference type="PRINTS" id="PR01415">
    <property type="entry name" value="ANKYRIN"/>
</dbReference>
<dbReference type="OrthoDB" id="2099409at2759"/>
<feature type="repeat" description="ANK" evidence="3">
    <location>
        <begin position="144"/>
        <end position="173"/>
    </location>
</feature>
<keyword evidence="1" id="KW-0677">Repeat</keyword>
<evidence type="ECO:0000256" key="4">
    <source>
        <dbReference type="SAM" id="MobiDB-lite"/>
    </source>
</evidence>
<feature type="repeat" description="ANK" evidence="3">
    <location>
        <begin position="174"/>
        <end position="200"/>
    </location>
</feature>
<evidence type="ECO:0000313" key="6">
    <source>
        <dbReference type="Proteomes" id="UP000070544"/>
    </source>
</evidence>
<protein>
    <submittedName>
        <fullName evidence="5">Ankyrin</fullName>
    </submittedName>
</protein>
<keyword evidence="2 3" id="KW-0040">ANK repeat</keyword>
<dbReference type="STRING" id="1344416.A0A139A1Y8"/>
<feature type="compositionally biased region" description="Polar residues" evidence="4">
    <location>
        <begin position="11"/>
        <end position="30"/>
    </location>
</feature>
<feature type="repeat" description="ANK" evidence="3">
    <location>
        <begin position="278"/>
        <end position="310"/>
    </location>
</feature>
<dbReference type="Pfam" id="PF12796">
    <property type="entry name" value="Ank_2"/>
    <property type="match status" value="2"/>
</dbReference>
<name>A0A139A1Y8_GONPJ</name>
<dbReference type="InterPro" id="IPR036770">
    <property type="entry name" value="Ankyrin_rpt-contain_sf"/>
</dbReference>
<gene>
    <name evidence="5" type="ORF">M427DRAFT_36746</name>
</gene>
<dbReference type="PROSITE" id="PS50297">
    <property type="entry name" value="ANK_REP_REGION"/>
    <property type="match status" value="2"/>
</dbReference>
<dbReference type="EMBL" id="KQ965816">
    <property type="protein sequence ID" value="KXS10754.1"/>
    <property type="molecule type" value="Genomic_DNA"/>
</dbReference>
<evidence type="ECO:0000256" key="1">
    <source>
        <dbReference type="ARBA" id="ARBA00022737"/>
    </source>
</evidence>
<evidence type="ECO:0000313" key="5">
    <source>
        <dbReference type="EMBL" id="KXS10754.1"/>
    </source>
</evidence>
<accession>A0A139A1Y8</accession>
<dbReference type="Gene3D" id="1.25.40.20">
    <property type="entry name" value="Ankyrin repeat-containing domain"/>
    <property type="match status" value="2"/>
</dbReference>
<keyword evidence="6" id="KW-1185">Reference proteome</keyword>
<evidence type="ECO:0000256" key="2">
    <source>
        <dbReference type="ARBA" id="ARBA00023043"/>
    </source>
</evidence>
<dbReference type="PANTHER" id="PTHR24198">
    <property type="entry name" value="ANKYRIN REPEAT AND PROTEIN KINASE DOMAIN-CONTAINING PROTEIN"/>
    <property type="match status" value="1"/>
</dbReference>
<organism evidence="5 6">
    <name type="scientific">Gonapodya prolifera (strain JEL478)</name>
    <name type="common">Monoblepharis prolifera</name>
    <dbReference type="NCBI Taxonomy" id="1344416"/>
    <lineage>
        <taxon>Eukaryota</taxon>
        <taxon>Fungi</taxon>
        <taxon>Fungi incertae sedis</taxon>
        <taxon>Chytridiomycota</taxon>
        <taxon>Chytridiomycota incertae sedis</taxon>
        <taxon>Monoblepharidomycetes</taxon>
        <taxon>Monoblepharidales</taxon>
        <taxon>Gonapodyaceae</taxon>
        <taxon>Gonapodya</taxon>
    </lineage>
</organism>
<dbReference type="InterPro" id="IPR002110">
    <property type="entry name" value="Ankyrin_rpt"/>
</dbReference>
<proteinExistence type="predicted"/>
<dbReference type="PROSITE" id="PS50088">
    <property type="entry name" value="ANK_REPEAT"/>
    <property type="match status" value="3"/>
</dbReference>